<protein>
    <submittedName>
        <fullName evidence="3">T9SS type A sorting domain-containing protein</fullName>
    </submittedName>
</protein>
<dbReference type="CDD" id="cd15482">
    <property type="entry name" value="Sialidase_non-viral"/>
    <property type="match status" value="1"/>
</dbReference>
<dbReference type="EMBL" id="VORT01000005">
    <property type="protein sequence ID" value="TXD73287.1"/>
    <property type="molecule type" value="Genomic_DNA"/>
</dbReference>
<name>A0A5C6Z1E5_9FLAO</name>
<keyword evidence="4" id="KW-1185">Reference proteome</keyword>
<dbReference type="PANTHER" id="PTHR12106">
    <property type="entry name" value="SORTILIN RELATED"/>
    <property type="match status" value="1"/>
</dbReference>
<reference evidence="3 4" key="1">
    <citation type="submission" date="2019-08" db="EMBL/GenBank/DDBJ databases">
        <title>Genome of Aequorivita antarctica SW49 (type strain).</title>
        <authorList>
            <person name="Bowman J.P."/>
        </authorList>
    </citation>
    <scope>NUCLEOTIDE SEQUENCE [LARGE SCALE GENOMIC DNA]</scope>
    <source>
        <strain evidence="3 4">SW49</strain>
    </source>
</reference>
<proteinExistence type="predicted"/>
<accession>A0A5C6Z1E5</accession>
<evidence type="ECO:0000256" key="1">
    <source>
        <dbReference type="ARBA" id="ARBA00022729"/>
    </source>
</evidence>
<gene>
    <name evidence="3" type="ORF">ESU54_09115</name>
</gene>
<dbReference type="Proteomes" id="UP000321497">
    <property type="component" value="Unassembled WGS sequence"/>
</dbReference>
<dbReference type="InterPro" id="IPR050310">
    <property type="entry name" value="VPS10-sortilin"/>
</dbReference>
<dbReference type="RefSeq" id="WP_111844324.1">
    <property type="nucleotide sequence ID" value="NZ_UEGI01000006.1"/>
</dbReference>
<dbReference type="AlphaFoldDB" id="A0A5C6Z1E5"/>
<sequence>MKKFTLLVIIFLGSYSYLFSQFQVIGSSEYGRIFNLTYDKNVEDRVYAITQGNHIIFSNDNGFTWDILYAHPEGELDDLKFISSENALSFVTKNTENYGLYIYDLDSGAITKSFYVPEQGDRERIKAYSIWEGDTDVALVIQDYKIDFFSYSKVHYTIDGGENWTEVYYSNDNLDYFPENVAISPDNQEKLFIARGISFQDSAGGLLISEDGGQTWTEKLTGICFKPITFYPENPQEIWLGSGIGYGNDHSEGLYKSIDGGETWNLISIPWTPYIGDNISVIEINPSNLNNIIVLEENEIAISNDGGENWDLFIHPDVDNNVEGYFSGRNASFNPFNENEIFINSTFFPLFSTNKGVDLERLKTSFFKEQGNLKYFNKNGAEHLYYGVQYGFVHKNLQNMEEDAYNLTPLNSQSFTPNTVLHIDKNIEGRVYVFSPPFDLKVSENHGEDQNIIYTVANKNEFNAVSTLPNNQNIIYVSFSFNGDIAEIKKIDFTNINSPQITNITVPQINGRVMNIHLDPTNSNSILISQGGRIFKSFDGGSSWINSSIGLEVLNEESDLIIKLIQNSSNQQNFTIATSKGIFQSFDSGETWGQIYNSFSNNIAYSEEGIIATTSNPDGTHLEIIYSQNNGQTWENIEGGSFTPINLSHVFSSTDFHFHENFADIYLGTSGLGVLKYILDLTTLKIIDVDLIGKKSTAIYPNPTNDWVNIQSKEEIKSIEIYNLAGQKIITNTSTRTNVSYLNKGIYLVKILLMDGRTEVHKLIKN</sequence>
<dbReference type="PANTHER" id="PTHR12106:SF27">
    <property type="entry name" value="SORTILIN-RELATED RECEPTOR"/>
    <property type="match status" value="1"/>
</dbReference>
<comment type="caution">
    <text evidence="3">The sequence shown here is derived from an EMBL/GenBank/DDBJ whole genome shotgun (WGS) entry which is preliminary data.</text>
</comment>
<dbReference type="Pfam" id="PF18962">
    <property type="entry name" value="Por_Secre_tail"/>
    <property type="match status" value="1"/>
</dbReference>
<evidence type="ECO:0000313" key="3">
    <source>
        <dbReference type="EMBL" id="TXD73287.1"/>
    </source>
</evidence>
<evidence type="ECO:0000259" key="2">
    <source>
        <dbReference type="Pfam" id="PF18962"/>
    </source>
</evidence>
<keyword evidence="1" id="KW-0732">Signal</keyword>
<organism evidence="3 4">
    <name type="scientific">Aequorivita antarctica</name>
    <dbReference type="NCBI Taxonomy" id="153266"/>
    <lineage>
        <taxon>Bacteria</taxon>
        <taxon>Pseudomonadati</taxon>
        <taxon>Bacteroidota</taxon>
        <taxon>Flavobacteriia</taxon>
        <taxon>Flavobacteriales</taxon>
        <taxon>Flavobacteriaceae</taxon>
        <taxon>Aequorivita</taxon>
    </lineage>
</organism>
<dbReference type="SUPFAM" id="SSF110296">
    <property type="entry name" value="Oligoxyloglucan reducing end-specific cellobiohydrolase"/>
    <property type="match status" value="1"/>
</dbReference>
<dbReference type="InterPro" id="IPR015943">
    <property type="entry name" value="WD40/YVTN_repeat-like_dom_sf"/>
</dbReference>
<dbReference type="OrthoDB" id="9757947at2"/>
<dbReference type="Gene3D" id="2.130.10.10">
    <property type="entry name" value="YVTN repeat-like/Quinoprotein amine dehydrogenase"/>
    <property type="match status" value="2"/>
</dbReference>
<feature type="domain" description="Secretion system C-terminal sorting" evidence="2">
    <location>
        <begin position="699"/>
        <end position="764"/>
    </location>
</feature>
<dbReference type="NCBIfam" id="TIGR04183">
    <property type="entry name" value="Por_Secre_tail"/>
    <property type="match status" value="1"/>
</dbReference>
<dbReference type="InterPro" id="IPR026444">
    <property type="entry name" value="Secre_tail"/>
</dbReference>
<evidence type="ECO:0000313" key="4">
    <source>
        <dbReference type="Proteomes" id="UP000321497"/>
    </source>
</evidence>